<dbReference type="RefSeq" id="WP_381538015.1">
    <property type="nucleotide sequence ID" value="NZ_JBHUGI010000032.1"/>
</dbReference>
<reference evidence="3" key="1">
    <citation type="journal article" date="2019" name="Int. J. Syst. Evol. Microbiol.">
        <title>The Global Catalogue of Microorganisms (GCM) 10K type strain sequencing project: providing services to taxonomists for standard genome sequencing and annotation.</title>
        <authorList>
            <consortium name="The Broad Institute Genomics Platform"/>
            <consortium name="The Broad Institute Genome Sequencing Center for Infectious Disease"/>
            <person name="Wu L."/>
            <person name="Ma J."/>
        </authorList>
    </citation>
    <scope>NUCLEOTIDE SEQUENCE [LARGE SCALE GENOMIC DNA]</scope>
    <source>
        <strain evidence="3">CGMCC 4.7177</strain>
    </source>
</reference>
<organism evidence="2 3">
    <name type="scientific">Sporosarcina siberiensis</name>
    <dbReference type="NCBI Taxonomy" id="1365606"/>
    <lineage>
        <taxon>Bacteria</taxon>
        <taxon>Bacillati</taxon>
        <taxon>Bacillota</taxon>
        <taxon>Bacilli</taxon>
        <taxon>Bacillales</taxon>
        <taxon>Caryophanaceae</taxon>
        <taxon>Sporosarcina</taxon>
    </lineage>
</organism>
<keyword evidence="1" id="KW-0812">Transmembrane</keyword>
<sequence>MLKRLVLKMRQSIWFVPSVYSIFASLLALGTVLIDTKFNAEVIDYIPSYMRTSVDLAQTILGTISGALLTMTTITFSTIMVVLTMYSSQFSPRALQNFLNAPSTQRVLGIFMGGFVYSILSLLFMRKETSYHEVISASVAVIIAVICLAFFAYFIHKVGRSVQVSRLIRELTTEVLKTIESNERTAQDEAVVIMKEKPPFATSSSSMTEFRCDAFGYVQFINFEKLTEWAEEHEVVIDIIAPVGSFVGTKSIVAMVYHQQELPDFNVSSCFAVGEERSTLQDIEYGIEKIAEIGLRALSPGINDPNTAVRCIHSMGEVLEQASHSSGGMMISYTSQNRACLFAPQFGLNDYLYAAFSQMSFYGRQDASILHAMLDALLYITRSRQDSNETLKEVRRMGEYVWKRFDHSIFEPLDMERLCDKQETLLLLTKDHVENALFSKE</sequence>
<name>A0ABW4SHI9_9BACL</name>
<keyword evidence="1" id="KW-0472">Membrane</keyword>
<feature type="transmembrane region" description="Helical" evidence="1">
    <location>
        <begin position="137"/>
        <end position="156"/>
    </location>
</feature>
<gene>
    <name evidence="2" type="ORF">ACFSFY_11050</name>
</gene>
<dbReference type="Pfam" id="PF10011">
    <property type="entry name" value="DUF2254"/>
    <property type="match status" value="1"/>
</dbReference>
<evidence type="ECO:0000313" key="2">
    <source>
        <dbReference type="EMBL" id="MFD1928566.1"/>
    </source>
</evidence>
<protein>
    <submittedName>
        <fullName evidence="2">DUF2254 domain-containing protein</fullName>
    </submittedName>
</protein>
<feature type="transmembrane region" description="Helical" evidence="1">
    <location>
        <begin position="12"/>
        <end position="34"/>
    </location>
</feature>
<dbReference type="Proteomes" id="UP001597218">
    <property type="component" value="Unassembled WGS sequence"/>
</dbReference>
<feature type="transmembrane region" description="Helical" evidence="1">
    <location>
        <begin position="60"/>
        <end position="86"/>
    </location>
</feature>
<accession>A0ABW4SHI9</accession>
<comment type="caution">
    <text evidence="2">The sequence shown here is derived from an EMBL/GenBank/DDBJ whole genome shotgun (WGS) entry which is preliminary data.</text>
</comment>
<keyword evidence="3" id="KW-1185">Reference proteome</keyword>
<evidence type="ECO:0000256" key="1">
    <source>
        <dbReference type="SAM" id="Phobius"/>
    </source>
</evidence>
<keyword evidence="1" id="KW-1133">Transmembrane helix</keyword>
<feature type="transmembrane region" description="Helical" evidence="1">
    <location>
        <begin position="107"/>
        <end position="125"/>
    </location>
</feature>
<evidence type="ECO:0000313" key="3">
    <source>
        <dbReference type="Proteomes" id="UP001597218"/>
    </source>
</evidence>
<dbReference type="InterPro" id="IPR018723">
    <property type="entry name" value="DUF2254_membrane"/>
</dbReference>
<dbReference type="EMBL" id="JBHUGI010000032">
    <property type="protein sequence ID" value="MFD1928566.1"/>
    <property type="molecule type" value="Genomic_DNA"/>
</dbReference>
<proteinExistence type="predicted"/>